<evidence type="ECO:0000313" key="10">
    <source>
        <dbReference type="EMBL" id="KAH9809818.1"/>
    </source>
</evidence>
<dbReference type="Pfam" id="PF07883">
    <property type="entry name" value="Cupin_2"/>
    <property type="match status" value="1"/>
</dbReference>
<dbReference type="Gene3D" id="1.20.1740.10">
    <property type="entry name" value="Amino acid/polyamine transporter I"/>
    <property type="match status" value="1"/>
</dbReference>
<dbReference type="Pfam" id="PF00324">
    <property type="entry name" value="AA_permease"/>
    <property type="match status" value="1"/>
</dbReference>
<keyword evidence="11" id="KW-1185">Reference proteome</keyword>
<sequence>MAKDLESFPAEPTGQEISRDDKHSVDAAMAEIKPNAEIYDETHDSTQRGLKSRHAQMIALGGTIGTGLFVGSGQTLARGGPLFILMAYSVMSLFVWCVVTGITEVAAWLPTKGCSMNLFGHSLGILVPYEITAAALVIEYWHSPVHIAVWISIMLVVIVGLNALPVKFYGETEFWFASLKVFMMIGLLMLSFILFWGGGPHQHGILGFRYWKNPGATHVYLEEGNTGRFLALLSCIVLSAFPFVFAPELLVATGGEMESPRRNLPTAARRYFYRLVFFYIGCVLAIGIMSPYDDPRLTSGGKGAGASAFVVGIKNAGIPVLDSVINAGIIMSAWSSGNSFMYLSSRSLYSLAVSGNAPAWFKACTKSGVPYRAVAVTALYTVLAYLNVSNSTAEVFGWFVNLTNQSGFISWICCGTVVLRFMKAWKVQGHTFDELPYHNKWFQPWGSYFAIVGCVFLALINGFNVFWPENWSINNFITAYIGIPIFLAIYLGHKFTWGRNDPWARPPEEVDLVSGIDMVEAAETPAPVYDTWWKKLRCLIDDLFTPIINMSNEQAHEHTHPTTAPEDAWKSTGVRVIPSDSLDGNTPQTPGMDRKAAINFARVGAQKLWAGTVHIHADAKTGAHHHGHLESVIYVLKGKARMRWGEKLEFTAEAGPGDFIYVPPYVPHQEINASADEMLECVLMRSDSEAIAVNLPDLEPVEKPETVKWIDPTHANLP</sequence>
<dbReference type="SUPFAM" id="SSF51182">
    <property type="entry name" value="RmlC-like cupins"/>
    <property type="match status" value="1"/>
</dbReference>
<keyword evidence="5 7" id="KW-0472">Membrane</keyword>
<name>A0A9W7SIK3_9PEZI</name>
<dbReference type="CDD" id="cd02210">
    <property type="entry name" value="cupin_BLR2406-like"/>
    <property type="match status" value="1"/>
</dbReference>
<evidence type="ECO:0000256" key="6">
    <source>
        <dbReference type="SAM" id="MobiDB-lite"/>
    </source>
</evidence>
<feature type="transmembrane region" description="Helical" evidence="7">
    <location>
        <begin position="83"/>
        <end position="106"/>
    </location>
</feature>
<dbReference type="GO" id="GO:0015171">
    <property type="term" value="F:amino acid transmembrane transporter activity"/>
    <property type="evidence" value="ECO:0007669"/>
    <property type="project" value="TreeGrafter"/>
</dbReference>
<feature type="transmembrane region" description="Helical" evidence="7">
    <location>
        <begin position="445"/>
        <end position="467"/>
    </location>
</feature>
<dbReference type="InterPro" id="IPR004841">
    <property type="entry name" value="AA-permease/SLC12A_dom"/>
</dbReference>
<feature type="transmembrane region" description="Helical" evidence="7">
    <location>
        <begin position="369"/>
        <end position="388"/>
    </location>
</feature>
<feature type="transmembrane region" description="Helical" evidence="7">
    <location>
        <begin position="57"/>
        <end position="77"/>
    </location>
</feature>
<reference evidence="10 11" key="2">
    <citation type="journal article" date="2021" name="Curr. Genet.">
        <title>Genetic response to nitrogen starvation in the aggressive Eucalyptus foliar pathogen Teratosphaeria destructans.</title>
        <authorList>
            <person name="Havenga M."/>
            <person name="Wingfield B.D."/>
            <person name="Wingfield M.J."/>
            <person name="Dreyer L.L."/>
            <person name="Roets F."/>
            <person name="Aylward J."/>
        </authorList>
    </citation>
    <scope>NUCLEOTIDE SEQUENCE [LARGE SCALE GENOMIC DNA]</scope>
    <source>
        <strain evidence="10">CMW44962</strain>
    </source>
</reference>
<dbReference type="InterPro" id="IPR050524">
    <property type="entry name" value="APC_YAT"/>
</dbReference>
<feature type="transmembrane region" description="Helical" evidence="7">
    <location>
        <begin position="147"/>
        <end position="169"/>
    </location>
</feature>
<dbReference type="PANTHER" id="PTHR43341:SF38">
    <property type="entry name" value="PROLINE TRANSPORTER (EUROFUNG)"/>
    <property type="match status" value="1"/>
</dbReference>
<dbReference type="FunFam" id="1.20.1740.10:FF:000001">
    <property type="entry name" value="Amino acid permease"/>
    <property type="match status" value="1"/>
</dbReference>
<evidence type="ECO:0000313" key="11">
    <source>
        <dbReference type="Proteomes" id="UP001138500"/>
    </source>
</evidence>
<dbReference type="InterPro" id="IPR011051">
    <property type="entry name" value="RmlC_Cupin_sf"/>
</dbReference>
<feature type="transmembrane region" description="Helical" evidence="7">
    <location>
        <begin position="181"/>
        <end position="199"/>
    </location>
</feature>
<proteinExistence type="predicted"/>
<keyword evidence="3 7" id="KW-0812">Transmembrane</keyword>
<evidence type="ECO:0000259" key="8">
    <source>
        <dbReference type="Pfam" id="PF00324"/>
    </source>
</evidence>
<accession>A0A9W7SIK3</accession>
<dbReference type="EMBL" id="RIBY02002534">
    <property type="protein sequence ID" value="KAH9809818.1"/>
    <property type="molecule type" value="Genomic_DNA"/>
</dbReference>
<feature type="transmembrane region" description="Helical" evidence="7">
    <location>
        <begin position="118"/>
        <end position="141"/>
    </location>
</feature>
<evidence type="ECO:0000256" key="4">
    <source>
        <dbReference type="ARBA" id="ARBA00022989"/>
    </source>
</evidence>
<protein>
    <submittedName>
        <fullName evidence="10">Proline-specific permease</fullName>
    </submittedName>
</protein>
<organism evidence="10 11">
    <name type="scientific">Teratosphaeria destructans</name>
    <dbReference type="NCBI Taxonomy" id="418781"/>
    <lineage>
        <taxon>Eukaryota</taxon>
        <taxon>Fungi</taxon>
        <taxon>Dikarya</taxon>
        <taxon>Ascomycota</taxon>
        <taxon>Pezizomycotina</taxon>
        <taxon>Dothideomycetes</taxon>
        <taxon>Dothideomycetidae</taxon>
        <taxon>Mycosphaerellales</taxon>
        <taxon>Teratosphaeriaceae</taxon>
        <taxon>Teratosphaeria</taxon>
    </lineage>
</organism>
<feature type="region of interest" description="Disordered" evidence="6">
    <location>
        <begin position="1"/>
        <end position="23"/>
    </location>
</feature>
<dbReference type="Gene3D" id="2.60.120.10">
    <property type="entry name" value="Jelly Rolls"/>
    <property type="match status" value="1"/>
</dbReference>
<comment type="caution">
    <text evidence="10">The sequence shown here is derived from an EMBL/GenBank/DDBJ whole genome shotgun (WGS) entry which is preliminary data.</text>
</comment>
<dbReference type="PANTHER" id="PTHR43341">
    <property type="entry name" value="AMINO ACID PERMEASE"/>
    <property type="match status" value="1"/>
</dbReference>
<feature type="transmembrane region" description="Helical" evidence="7">
    <location>
        <begin position="271"/>
        <end position="292"/>
    </location>
</feature>
<comment type="subcellular location">
    <subcellularLocation>
        <location evidence="1">Membrane</location>
        <topology evidence="1">Multi-pass membrane protein</topology>
    </subcellularLocation>
</comment>
<evidence type="ECO:0000256" key="3">
    <source>
        <dbReference type="ARBA" id="ARBA00022692"/>
    </source>
</evidence>
<evidence type="ECO:0000256" key="1">
    <source>
        <dbReference type="ARBA" id="ARBA00004141"/>
    </source>
</evidence>
<dbReference type="Proteomes" id="UP001138500">
    <property type="component" value="Unassembled WGS sequence"/>
</dbReference>
<evidence type="ECO:0000259" key="9">
    <source>
        <dbReference type="Pfam" id="PF07883"/>
    </source>
</evidence>
<feature type="domain" description="Cupin type-2" evidence="9">
    <location>
        <begin position="612"/>
        <end position="678"/>
    </location>
</feature>
<feature type="transmembrane region" description="Helical" evidence="7">
    <location>
        <begin position="473"/>
        <end position="492"/>
    </location>
</feature>
<feature type="domain" description="Amino acid permease/ SLC12A" evidence="8">
    <location>
        <begin position="54"/>
        <end position="500"/>
    </location>
</feature>
<evidence type="ECO:0000256" key="2">
    <source>
        <dbReference type="ARBA" id="ARBA00022448"/>
    </source>
</evidence>
<evidence type="ECO:0000256" key="7">
    <source>
        <dbReference type="SAM" id="Phobius"/>
    </source>
</evidence>
<dbReference type="AlphaFoldDB" id="A0A9W7SIK3"/>
<feature type="transmembrane region" description="Helical" evidence="7">
    <location>
        <begin position="408"/>
        <end position="425"/>
    </location>
</feature>
<keyword evidence="4 7" id="KW-1133">Transmembrane helix</keyword>
<feature type="transmembrane region" description="Helical" evidence="7">
    <location>
        <begin position="229"/>
        <end position="251"/>
    </location>
</feature>
<evidence type="ECO:0000256" key="5">
    <source>
        <dbReference type="ARBA" id="ARBA00023136"/>
    </source>
</evidence>
<keyword evidence="2" id="KW-0813">Transport</keyword>
<dbReference type="GO" id="GO:0016020">
    <property type="term" value="C:membrane"/>
    <property type="evidence" value="ECO:0007669"/>
    <property type="project" value="UniProtKB-SubCell"/>
</dbReference>
<dbReference type="InterPro" id="IPR013096">
    <property type="entry name" value="Cupin_2"/>
</dbReference>
<gene>
    <name evidence="10" type="ORF">Tdes44962_MAKER06059</name>
</gene>
<dbReference type="InterPro" id="IPR014710">
    <property type="entry name" value="RmlC-like_jellyroll"/>
</dbReference>
<dbReference type="OrthoDB" id="3900342at2759"/>
<reference evidence="10 11" key="1">
    <citation type="journal article" date="2018" name="IMA Fungus">
        <title>IMA Genome-F 10: Nine draft genome sequences of Claviceps purpurea s.lat., including C. arundinis, C. humidiphila, and C. cf. spartinae, pseudomolecules for the pitch canker pathogen Fusarium circinatum, draft genome of Davidsoniella eucalypti, Grosmannia galeiformis, Quambalaria eucalypti, and Teratosphaeria destructans.</title>
        <authorList>
            <person name="Wingfield B.D."/>
            <person name="Liu M."/>
            <person name="Nguyen H.D."/>
            <person name="Lane F.A."/>
            <person name="Morgan S.W."/>
            <person name="De Vos L."/>
            <person name="Wilken P.M."/>
            <person name="Duong T.A."/>
            <person name="Aylward J."/>
            <person name="Coetzee M.P."/>
            <person name="Dadej K."/>
            <person name="De Beer Z.W."/>
            <person name="Findlay W."/>
            <person name="Havenga M."/>
            <person name="Kolarik M."/>
            <person name="Menzies J.G."/>
            <person name="Naidoo K."/>
            <person name="Pochopski O."/>
            <person name="Shoukouhi P."/>
            <person name="Santana Q.C."/>
            <person name="Seifert K.A."/>
            <person name="Soal N."/>
            <person name="Steenkamp E.T."/>
            <person name="Tatham C.T."/>
            <person name="van der Nest M.A."/>
            <person name="Wingfield M.J."/>
        </authorList>
    </citation>
    <scope>NUCLEOTIDE SEQUENCE [LARGE SCALE GENOMIC DNA]</scope>
    <source>
        <strain evidence="10">CMW44962</strain>
    </source>
</reference>